<dbReference type="NCBIfam" id="TIGR01529">
    <property type="entry name" value="argR_whole"/>
    <property type="match status" value="1"/>
</dbReference>
<reference evidence="11 12" key="1">
    <citation type="submission" date="2016-10" db="EMBL/GenBank/DDBJ databases">
        <authorList>
            <person name="de Groot N.N."/>
        </authorList>
    </citation>
    <scope>NUCLEOTIDE SEQUENCE [LARGE SCALE GENOMIC DNA]</scope>
    <source>
        <strain evidence="11 12">DSM 13305</strain>
    </source>
</reference>
<dbReference type="GO" id="GO:0003700">
    <property type="term" value="F:DNA-binding transcription factor activity"/>
    <property type="evidence" value="ECO:0007669"/>
    <property type="project" value="UniProtKB-UniRule"/>
</dbReference>
<comment type="similarity">
    <text evidence="2 7">Belongs to the ArgR family.</text>
</comment>
<evidence type="ECO:0000256" key="6">
    <source>
        <dbReference type="ARBA" id="ARBA00023163"/>
    </source>
</evidence>
<sequence>MKGIRHAKIKEIIEHKVIETQEELAESLRKEGIEITQATVSRDIKELMLIKVPVGDGRYRYAFPLEQNVIFSQARMARMFQDSVLLLDHSQNMIVLKTLPGTAQAVASTIDCAKWSEVLGTVAGDDTIFVVVKPPDAVPMVLSKFQNLLQQ</sequence>
<evidence type="ECO:0000256" key="7">
    <source>
        <dbReference type="HAMAP-Rule" id="MF_00173"/>
    </source>
</evidence>
<gene>
    <name evidence="7" type="primary">argR</name>
    <name evidence="11" type="ORF">SAMN04490178_10188</name>
</gene>
<dbReference type="SUPFAM" id="SSF55252">
    <property type="entry name" value="C-terminal domain of arginine repressor"/>
    <property type="match status" value="1"/>
</dbReference>
<comment type="subcellular location">
    <subcellularLocation>
        <location evidence="1 7">Cytoplasm</location>
    </subcellularLocation>
</comment>
<dbReference type="PANTHER" id="PTHR34471:SF1">
    <property type="entry name" value="ARGININE REPRESSOR"/>
    <property type="match status" value="1"/>
</dbReference>
<comment type="function">
    <text evidence="7">Regulates arginine biosynthesis genes.</text>
</comment>
<dbReference type="Gene3D" id="1.10.10.10">
    <property type="entry name" value="Winged helix-like DNA-binding domain superfamily/Winged helix DNA-binding domain"/>
    <property type="match status" value="1"/>
</dbReference>
<dbReference type="EMBL" id="FODY01000001">
    <property type="protein sequence ID" value="SEO28697.1"/>
    <property type="molecule type" value="Genomic_DNA"/>
</dbReference>
<dbReference type="Gene3D" id="3.30.1360.40">
    <property type="match status" value="1"/>
</dbReference>
<dbReference type="InterPro" id="IPR036390">
    <property type="entry name" value="WH_DNA-bd_sf"/>
</dbReference>
<evidence type="ECO:0000313" key="12">
    <source>
        <dbReference type="Proteomes" id="UP000198847"/>
    </source>
</evidence>
<keyword evidence="4 7" id="KW-0805">Transcription regulation</keyword>
<proteinExistence type="inferred from homology"/>
<organism evidence="11 12">
    <name type="scientific">Propionispora vibrioides</name>
    <dbReference type="NCBI Taxonomy" id="112903"/>
    <lineage>
        <taxon>Bacteria</taxon>
        <taxon>Bacillati</taxon>
        <taxon>Bacillota</taxon>
        <taxon>Negativicutes</taxon>
        <taxon>Selenomonadales</taxon>
        <taxon>Sporomusaceae</taxon>
        <taxon>Propionispora</taxon>
    </lineage>
</organism>
<dbReference type="InterPro" id="IPR001669">
    <property type="entry name" value="Arg_repress"/>
</dbReference>
<keyword evidence="7" id="KW-0678">Repressor</keyword>
<dbReference type="PANTHER" id="PTHR34471">
    <property type="entry name" value="ARGININE REPRESSOR"/>
    <property type="match status" value="1"/>
</dbReference>
<dbReference type="AlphaFoldDB" id="A0A1H8NGJ1"/>
<feature type="domain" description="Arginine repressor C-terminal" evidence="10">
    <location>
        <begin position="80"/>
        <end position="146"/>
    </location>
</feature>
<comment type="pathway">
    <text evidence="7">Amino-acid biosynthesis; L-arginine biosynthesis [regulation].</text>
</comment>
<dbReference type="SUPFAM" id="SSF46785">
    <property type="entry name" value="Winged helix' DNA-binding domain"/>
    <property type="match status" value="1"/>
</dbReference>
<evidence type="ECO:0000259" key="9">
    <source>
        <dbReference type="Pfam" id="PF01316"/>
    </source>
</evidence>
<dbReference type="STRING" id="112903.SAMN04490178_10188"/>
<dbReference type="InterPro" id="IPR020899">
    <property type="entry name" value="Arg_repress_C"/>
</dbReference>
<dbReference type="GO" id="GO:1900079">
    <property type="term" value="P:regulation of arginine biosynthetic process"/>
    <property type="evidence" value="ECO:0007669"/>
    <property type="project" value="UniProtKB-UniRule"/>
</dbReference>
<accession>A0A1H8NGJ1</accession>
<dbReference type="GO" id="GO:0003677">
    <property type="term" value="F:DNA binding"/>
    <property type="evidence" value="ECO:0007669"/>
    <property type="project" value="UniProtKB-KW"/>
</dbReference>
<evidence type="ECO:0000256" key="1">
    <source>
        <dbReference type="ARBA" id="ARBA00004496"/>
    </source>
</evidence>
<name>A0A1H8NGJ1_9FIRM</name>
<keyword evidence="6 7" id="KW-0804">Transcription</keyword>
<dbReference type="UniPathway" id="UPA00068"/>
<dbReference type="Proteomes" id="UP000198847">
    <property type="component" value="Unassembled WGS sequence"/>
</dbReference>
<evidence type="ECO:0000259" key="10">
    <source>
        <dbReference type="Pfam" id="PF02863"/>
    </source>
</evidence>
<dbReference type="RefSeq" id="WP_091743421.1">
    <property type="nucleotide sequence ID" value="NZ_FODY01000001.1"/>
</dbReference>
<evidence type="ECO:0000256" key="2">
    <source>
        <dbReference type="ARBA" id="ARBA00008316"/>
    </source>
</evidence>
<dbReference type="InterPro" id="IPR036388">
    <property type="entry name" value="WH-like_DNA-bd_sf"/>
</dbReference>
<dbReference type="Pfam" id="PF02863">
    <property type="entry name" value="Arg_repressor_C"/>
    <property type="match status" value="1"/>
</dbReference>
<feature type="domain" description="Arginine repressor DNA-binding" evidence="9">
    <location>
        <begin position="2"/>
        <end position="68"/>
    </location>
</feature>
<evidence type="ECO:0000256" key="5">
    <source>
        <dbReference type="ARBA" id="ARBA00023125"/>
    </source>
</evidence>
<evidence type="ECO:0000313" key="11">
    <source>
        <dbReference type="EMBL" id="SEO28697.1"/>
    </source>
</evidence>
<dbReference type="GO" id="GO:0006526">
    <property type="term" value="P:L-arginine biosynthetic process"/>
    <property type="evidence" value="ECO:0007669"/>
    <property type="project" value="UniProtKB-UniPathway"/>
</dbReference>
<dbReference type="InterPro" id="IPR020900">
    <property type="entry name" value="Arg_repress_DNA-bd"/>
</dbReference>
<dbReference type="GO" id="GO:0034618">
    <property type="term" value="F:arginine binding"/>
    <property type="evidence" value="ECO:0007669"/>
    <property type="project" value="InterPro"/>
</dbReference>
<keyword evidence="5 7" id="KW-0238">DNA-binding</keyword>
<evidence type="ECO:0000256" key="3">
    <source>
        <dbReference type="ARBA" id="ARBA00022490"/>
    </source>
</evidence>
<dbReference type="GO" id="GO:0051259">
    <property type="term" value="P:protein complex oligomerization"/>
    <property type="evidence" value="ECO:0007669"/>
    <property type="project" value="InterPro"/>
</dbReference>
<evidence type="ECO:0000256" key="8">
    <source>
        <dbReference type="NCBIfam" id="TIGR01529"/>
    </source>
</evidence>
<dbReference type="InterPro" id="IPR036251">
    <property type="entry name" value="Arg_repress_C_sf"/>
</dbReference>
<evidence type="ECO:0000256" key="4">
    <source>
        <dbReference type="ARBA" id="ARBA00023015"/>
    </source>
</evidence>
<keyword evidence="12" id="KW-1185">Reference proteome</keyword>
<dbReference type="OrthoDB" id="9807089at2"/>
<dbReference type="HAMAP" id="MF_00173">
    <property type="entry name" value="Arg_repressor"/>
    <property type="match status" value="1"/>
</dbReference>
<keyword evidence="7" id="KW-0055">Arginine biosynthesis</keyword>
<dbReference type="GO" id="GO:0005737">
    <property type="term" value="C:cytoplasm"/>
    <property type="evidence" value="ECO:0007669"/>
    <property type="project" value="UniProtKB-SubCell"/>
</dbReference>
<dbReference type="Pfam" id="PF01316">
    <property type="entry name" value="Arg_repressor"/>
    <property type="match status" value="1"/>
</dbReference>
<dbReference type="PRINTS" id="PR01467">
    <property type="entry name" value="ARGREPRESSOR"/>
</dbReference>
<keyword evidence="7" id="KW-0028">Amino-acid biosynthesis</keyword>
<keyword evidence="3 7" id="KW-0963">Cytoplasm</keyword>
<protein>
    <recommendedName>
        <fullName evidence="7 8">Arginine repressor</fullName>
    </recommendedName>
</protein>